<dbReference type="GO" id="GO:0006508">
    <property type="term" value="P:proteolysis"/>
    <property type="evidence" value="ECO:0007669"/>
    <property type="project" value="UniProtKB-KW"/>
</dbReference>
<proteinExistence type="inferred from homology"/>
<dbReference type="InterPro" id="IPR029062">
    <property type="entry name" value="Class_I_gatase-like"/>
</dbReference>
<dbReference type="PANTHER" id="PTHR20842:SF0">
    <property type="entry name" value="ALPHA-ASPARTYL DIPEPTIDASE"/>
    <property type="match status" value="1"/>
</dbReference>
<dbReference type="AlphaFoldDB" id="A0A8H9FUU3"/>
<reference evidence="5" key="1">
    <citation type="journal article" date="2014" name="Int. J. Syst. Evol. Microbiol.">
        <title>Complete genome sequence of Corynebacterium casei LMG S-19264T (=DSM 44701T), isolated from a smear-ripened cheese.</title>
        <authorList>
            <consortium name="US DOE Joint Genome Institute (JGI-PGF)"/>
            <person name="Walter F."/>
            <person name="Albersmeier A."/>
            <person name="Kalinowski J."/>
            <person name="Ruckert C."/>
        </authorList>
    </citation>
    <scope>NUCLEOTIDE SEQUENCE</scope>
    <source>
        <strain evidence="5">CGMCC 1.10749</strain>
    </source>
</reference>
<organism evidence="5 6">
    <name type="scientific">Knoellia flava</name>
    <dbReference type="NCBI Taxonomy" id="913969"/>
    <lineage>
        <taxon>Bacteria</taxon>
        <taxon>Bacillati</taxon>
        <taxon>Actinomycetota</taxon>
        <taxon>Actinomycetes</taxon>
        <taxon>Micrococcales</taxon>
        <taxon>Intrasporangiaceae</taxon>
        <taxon>Knoellia</taxon>
    </lineage>
</organism>
<dbReference type="Pfam" id="PF03575">
    <property type="entry name" value="Peptidase_S51"/>
    <property type="match status" value="1"/>
</dbReference>
<dbReference type="RefSeq" id="WP_035947666.1">
    <property type="nucleotide sequence ID" value="NZ_BMEA01000004.1"/>
</dbReference>
<dbReference type="GO" id="GO:0008236">
    <property type="term" value="F:serine-type peptidase activity"/>
    <property type="evidence" value="ECO:0007669"/>
    <property type="project" value="UniProtKB-KW"/>
</dbReference>
<comment type="similarity">
    <text evidence="1">Belongs to the peptidase S51 family.</text>
</comment>
<dbReference type="Proteomes" id="UP000628079">
    <property type="component" value="Unassembled WGS sequence"/>
</dbReference>
<keyword evidence="4" id="KW-0720">Serine protease</keyword>
<evidence type="ECO:0000256" key="1">
    <source>
        <dbReference type="ARBA" id="ARBA00006534"/>
    </source>
</evidence>
<dbReference type="SUPFAM" id="SSF52317">
    <property type="entry name" value="Class I glutamine amidotransferase-like"/>
    <property type="match status" value="1"/>
</dbReference>
<sequence>MPAQSRTILATSGGYRPATRTYLEFDALVHHAVELSGAEGRPKVTFMGTASGDQRFFNDHVHQAGRVAGFDISTLDLFPMPNVEDVAGHLLEQDVVWVNGGSVANLLAVWAVHDLGPAMRAAWEAGVVLSGVSAGSICWYAGGTTDSFGPELRAVTNGLALLPWGNGVHYDSEERRRPLVHRLVADGTLPETHCTDDGVGLVYDGTELVEAVSERDGKGAYVVRLEDGRAVEERIEPRRLRNP</sequence>
<dbReference type="InterPro" id="IPR005320">
    <property type="entry name" value="Peptidase_S51"/>
</dbReference>
<accession>A0A8H9FUU3</accession>
<reference evidence="5" key="2">
    <citation type="submission" date="2020-09" db="EMBL/GenBank/DDBJ databases">
        <authorList>
            <person name="Sun Q."/>
            <person name="Zhou Y."/>
        </authorList>
    </citation>
    <scope>NUCLEOTIDE SEQUENCE</scope>
    <source>
        <strain evidence="5">CGMCC 1.10749</strain>
    </source>
</reference>
<keyword evidence="3" id="KW-0378">Hydrolase</keyword>
<keyword evidence="2" id="KW-0645">Protease</keyword>
<name>A0A8H9FUU3_9MICO</name>
<comment type="caution">
    <text evidence="5">The sequence shown here is derived from an EMBL/GenBank/DDBJ whole genome shotgun (WGS) entry which is preliminary data.</text>
</comment>
<evidence type="ECO:0000313" key="5">
    <source>
        <dbReference type="EMBL" id="GGB89101.1"/>
    </source>
</evidence>
<gene>
    <name evidence="5" type="ORF">GCM10011314_31160</name>
</gene>
<evidence type="ECO:0000256" key="3">
    <source>
        <dbReference type="ARBA" id="ARBA00022801"/>
    </source>
</evidence>
<dbReference type="PANTHER" id="PTHR20842">
    <property type="entry name" value="PROTEASE S51 ALPHA-ASPARTYL DIPEPTIDASE"/>
    <property type="match status" value="1"/>
</dbReference>
<dbReference type="Gene3D" id="3.40.50.880">
    <property type="match status" value="1"/>
</dbReference>
<dbReference type="CDD" id="cd03146">
    <property type="entry name" value="GAT1_Peptidase_E"/>
    <property type="match status" value="1"/>
</dbReference>
<protein>
    <submittedName>
        <fullName evidence="5">Peptidase E</fullName>
    </submittedName>
</protein>
<evidence type="ECO:0000313" key="6">
    <source>
        <dbReference type="Proteomes" id="UP000628079"/>
    </source>
</evidence>
<evidence type="ECO:0000256" key="4">
    <source>
        <dbReference type="ARBA" id="ARBA00022825"/>
    </source>
</evidence>
<dbReference type="EMBL" id="BMEA01000004">
    <property type="protein sequence ID" value="GGB89101.1"/>
    <property type="molecule type" value="Genomic_DNA"/>
</dbReference>
<evidence type="ECO:0000256" key="2">
    <source>
        <dbReference type="ARBA" id="ARBA00022670"/>
    </source>
</evidence>